<dbReference type="AlphaFoldDB" id="A0A1G8Z1U7"/>
<organism evidence="2 3">
    <name type="scientific">Methylophilus rhizosphaerae</name>
    <dbReference type="NCBI Taxonomy" id="492660"/>
    <lineage>
        <taxon>Bacteria</taxon>
        <taxon>Pseudomonadati</taxon>
        <taxon>Pseudomonadota</taxon>
        <taxon>Betaproteobacteria</taxon>
        <taxon>Nitrosomonadales</taxon>
        <taxon>Methylophilaceae</taxon>
        <taxon>Methylophilus</taxon>
    </lineage>
</organism>
<dbReference type="InterPro" id="IPR016677">
    <property type="entry name" value="UCP016817_carboligase"/>
</dbReference>
<keyword evidence="3" id="KW-1185">Reference proteome</keyword>
<dbReference type="GO" id="GO:0046872">
    <property type="term" value="F:metal ion binding"/>
    <property type="evidence" value="ECO:0007669"/>
    <property type="project" value="InterPro"/>
</dbReference>
<name>A0A1G8Z1U7_9PROT</name>
<dbReference type="GO" id="GO:0005524">
    <property type="term" value="F:ATP binding"/>
    <property type="evidence" value="ECO:0007669"/>
    <property type="project" value="InterPro"/>
</dbReference>
<dbReference type="GO" id="GO:0016874">
    <property type="term" value="F:ligase activity"/>
    <property type="evidence" value="ECO:0007669"/>
    <property type="project" value="UniProtKB-KW"/>
</dbReference>
<dbReference type="SUPFAM" id="SSF56059">
    <property type="entry name" value="Glutathione synthetase ATP-binding domain-like"/>
    <property type="match status" value="1"/>
</dbReference>
<dbReference type="PIRSF" id="PIRSF016817">
    <property type="entry name" value="UCP016817_carboligase"/>
    <property type="match status" value="1"/>
</dbReference>
<dbReference type="RefSeq" id="WP_245652545.1">
    <property type="nucleotide sequence ID" value="NZ_FNFX01000001.1"/>
</dbReference>
<evidence type="ECO:0000313" key="2">
    <source>
        <dbReference type="EMBL" id="SDK09048.1"/>
    </source>
</evidence>
<gene>
    <name evidence="2" type="ORF">SAMN05192566_0042</name>
</gene>
<dbReference type="Gene3D" id="3.30.470.20">
    <property type="entry name" value="ATP-grasp fold, B domain"/>
    <property type="match status" value="1"/>
</dbReference>
<feature type="domain" description="ATP-grasp fold PylC-type" evidence="1">
    <location>
        <begin position="130"/>
        <end position="256"/>
    </location>
</feature>
<dbReference type="InterPro" id="IPR003806">
    <property type="entry name" value="ATP-grasp_PylC-type"/>
</dbReference>
<dbReference type="STRING" id="492660.SAMN05192566_0042"/>
<dbReference type="EMBL" id="FNFX01000001">
    <property type="protein sequence ID" value="SDK09048.1"/>
    <property type="molecule type" value="Genomic_DNA"/>
</dbReference>
<proteinExistence type="predicted"/>
<reference evidence="3" key="1">
    <citation type="submission" date="2016-10" db="EMBL/GenBank/DDBJ databases">
        <authorList>
            <person name="Varghese N."/>
            <person name="Submissions S."/>
        </authorList>
    </citation>
    <scope>NUCLEOTIDE SEQUENCE [LARGE SCALE GENOMIC DNA]</scope>
    <source>
        <strain evidence="3">CBMB127</strain>
    </source>
</reference>
<dbReference type="Pfam" id="PF02655">
    <property type="entry name" value="ATP-grasp_3"/>
    <property type="match status" value="1"/>
</dbReference>
<protein>
    <submittedName>
        <fullName evidence="2">Predicted ATP-dependent carboligase, ATP-grasp superfamily</fullName>
    </submittedName>
</protein>
<evidence type="ECO:0000259" key="1">
    <source>
        <dbReference type="Pfam" id="PF02655"/>
    </source>
</evidence>
<accession>A0A1G8Z1U7</accession>
<evidence type="ECO:0000313" key="3">
    <source>
        <dbReference type="Proteomes" id="UP000198629"/>
    </source>
</evidence>
<sequence>MRLAILSHSARLYAEIARHEGFEVLAIDAFADADTRQSAHAVWQLPALGGQLMQAEVDALLKALDKWQPDGLLIGSGFEANIECYGQLHQRYHVLGNAPAVMQQVKQPVWLQAYCEAHGVLSPEIRLQAPLQGKWLYKQTGQCGGSHVRDWPEADDASSSDGYWQVSQTGQPVGALFIADQQTIILIGVHALKQRPGKYTYAGAARLHEMALIQAMQNLLQTLVPDSGLVGINSLDAIWHNGQLHVLEINPRLSASMRLYADLPLIQAHIASCQHNTMPAFQLNSKHASHCIAYARQAIKDAQLDFPDWVEDRPNGHAAIAAGQPVCSLYAEGHSDSEVRQALQHKKTQLEKLWGTYVCEHIEFNIH</sequence>
<keyword evidence="2" id="KW-0436">Ligase</keyword>
<dbReference type="Proteomes" id="UP000198629">
    <property type="component" value="Unassembled WGS sequence"/>
</dbReference>